<dbReference type="AlphaFoldDB" id="A0A0T6B2C5"/>
<evidence type="ECO:0000256" key="3">
    <source>
        <dbReference type="ARBA" id="ARBA00022753"/>
    </source>
</evidence>
<comment type="subcellular location">
    <subcellularLocation>
        <location evidence="1">Endosome</location>
    </subcellularLocation>
</comment>
<comment type="caution">
    <text evidence="5">The sequence shown here is derived from an EMBL/GenBank/DDBJ whole genome shotgun (WGS) entry which is preliminary data.</text>
</comment>
<dbReference type="GO" id="GO:0009898">
    <property type="term" value="C:cytoplasmic side of plasma membrane"/>
    <property type="evidence" value="ECO:0007669"/>
    <property type="project" value="TreeGrafter"/>
</dbReference>
<accession>A0A0T6B2C5</accession>
<evidence type="ECO:0000313" key="5">
    <source>
        <dbReference type="EMBL" id="KRT81526.1"/>
    </source>
</evidence>
<dbReference type="Gene3D" id="6.10.140.1230">
    <property type="match status" value="1"/>
</dbReference>
<comment type="similarity">
    <text evidence="2">Belongs to the SNF7 family.</text>
</comment>
<keyword evidence="4" id="KW-0175">Coiled coil</keyword>
<dbReference type="EMBL" id="LJIG01016130">
    <property type="protein sequence ID" value="KRT81526.1"/>
    <property type="molecule type" value="Genomic_DNA"/>
</dbReference>
<organism evidence="5 6">
    <name type="scientific">Oryctes borbonicus</name>
    <dbReference type="NCBI Taxonomy" id="1629725"/>
    <lineage>
        <taxon>Eukaryota</taxon>
        <taxon>Metazoa</taxon>
        <taxon>Ecdysozoa</taxon>
        <taxon>Arthropoda</taxon>
        <taxon>Hexapoda</taxon>
        <taxon>Insecta</taxon>
        <taxon>Pterygota</taxon>
        <taxon>Neoptera</taxon>
        <taxon>Endopterygota</taxon>
        <taxon>Coleoptera</taxon>
        <taxon>Polyphaga</taxon>
        <taxon>Scarabaeiformia</taxon>
        <taxon>Scarabaeidae</taxon>
        <taxon>Dynastinae</taxon>
        <taxon>Oryctes</taxon>
    </lineage>
</organism>
<evidence type="ECO:0000256" key="4">
    <source>
        <dbReference type="SAM" id="Coils"/>
    </source>
</evidence>
<name>A0A0T6B2C5_9SCAR</name>
<dbReference type="GO" id="GO:0032511">
    <property type="term" value="P:late endosome to vacuole transport via multivesicular body sorting pathway"/>
    <property type="evidence" value="ECO:0007669"/>
    <property type="project" value="TreeGrafter"/>
</dbReference>
<sequence>MAVNFLPEDKLPEYWNDEARINVLFAPFRDKSVNPKDWEFKLEFWKNLIYSYCTYNQVYFFTQQELGKIFMKNGRSPACLGIVIEQLYRDGNIKPLDSFLQKSPESWGKWIVDSFVRKPVVWSFTKIKSSIITTNANIAYAHLNAIETASQELLDNIPANMKNKIIELKSLAEHLHFNNHEQLNILIHDLYCKRRLSVKILQNGGDTITLIKFHDVNGIKGIIDKDIDIYTLRRSEETLVKDIEKLEKQVIQLISDAKRYLSKSQRQSAKLCLRKKKEIEKIIEKRANTLFNVQTLLSTIEDTYSDSEILDSYKIALSRLRATFNETGLSEESVSNTMLELEEVLEIHDGIHASLAQENITVDSDIEKELEELLEYDNKKDIAEPSKKLENLDDVNDLQSKLASLKLELPSPPRNDLNKEKISL</sequence>
<protein>
    <recommendedName>
        <fullName evidence="7">Charged multivesicular body protein 7</fullName>
    </recommendedName>
</protein>
<evidence type="ECO:0000256" key="1">
    <source>
        <dbReference type="ARBA" id="ARBA00004177"/>
    </source>
</evidence>
<dbReference type="Proteomes" id="UP000051574">
    <property type="component" value="Unassembled WGS sequence"/>
</dbReference>
<proteinExistence type="inferred from homology"/>
<dbReference type="PANTHER" id="PTHR22761:SF10">
    <property type="entry name" value="GH13992P"/>
    <property type="match status" value="1"/>
</dbReference>
<keyword evidence="3" id="KW-0967">Endosome</keyword>
<gene>
    <name evidence="5" type="ORF">AMK59_5143</name>
</gene>
<dbReference type="InterPro" id="IPR005024">
    <property type="entry name" value="Snf7_fam"/>
</dbReference>
<dbReference type="OrthoDB" id="10250120at2759"/>
<keyword evidence="6" id="KW-1185">Reference proteome</keyword>
<evidence type="ECO:0008006" key="7">
    <source>
        <dbReference type="Google" id="ProtNLM"/>
    </source>
</evidence>
<evidence type="ECO:0000256" key="2">
    <source>
        <dbReference type="ARBA" id="ARBA00006190"/>
    </source>
</evidence>
<evidence type="ECO:0000313" key="6">
    <source>
        <dbReference type="Proteomes" id="UP000051574"/>
    </source>
</evidence>
<dbReference type="GO" id="GO:0005771">
    <property type="term" value="C:multivesicular body"/>
    <property type="evidence" value="ECO:0007669"/>
    <property type="project" value="TreeGrafter"/>
</dbReference>
<reference evidence="5 6" key="1">
    <citation type="submission" date="2015-09" db="EMBL/GenBank/DDBJ databases">
        <title>Draft genome of the scarab beetle Oryctes borbonicus.</title>
        <authorList>
            <person name="Meyer J.M."/>
            <person name="Markov G.V."/>
            <person name="Baskaran P."/>
            <person name="Herrmann M."/>
            <person name="Sommer R.J."/>
            <person name="Roedelsperger C."/>
        </authorList>
    </citation>
    <scope>NUCLEOTIDE SEQUENCE [LARGE SCALE GENOMIC DNA]</scope>
    <source>
        <strain evidence="5">OB123</strain>
        <tissue evidence="5">Whole animal</tissue>
    </source>
</reference>
<dbReference type="Pfam" id="PF25880">
    <property type="entry name" value="WHD_CHMP7_1st"/>
    <property type="match status" value="1"/>
</dbReference>
<feature type="coiled-coil region" evidence="4">
    <location>
        <begin position="236"/>
        <end position="263"/>
    </location>
</feature>
<dbReference type="Pfam" id="PF03357">
    <property type="entry name" value="Snf7"/>
    <property type="match status" value="1"/>
</dbReference>
<dbReference type="GO" id="GO:0006900">
    <property type="term" value="P:vesicle budding from membrane"/>
    <property type="evidence" value="ECO:0007669"/>
    <property type="project" value="TreeGrafter"/>
</dbReference>
<dbReference type="GO" id="GO:0000815">
    <property type="term" value="C:ESCRT III complex"/>
    <property type="evidence" value="ECO:0007669"/>
    <property type="project" value="TreeGrafter"/>
</dbReference>
<dbReference type="PANTHER" id="PTHR22761">
    <property type="entry name" value="CHARGED MULTIVESICULAR BODY PROTEIN"/>
    <property type="match status" value="1"/>
</dbReference>